<proteinExistence type="predicted"/>
<keyword evidence="1" id="KW-0479">Metal-binding</keyword>
<gene>
    <name evidence="4" type="ORF">F383_03268</name>
</gene>
<dbReference type="GO" id="GO:0003676">
    <property type="term" value="F:nucleic acid binding"/>
    <property type="evidence" value="ECO:0007669"/>
    <property type="project" value="InterPro"/>
</dbReference>
<dbReference type="Pfam" id="PF00098">
    <property type="entry name" value="zf-CCHC"/>
    <property type="match status" value="1"/>
</dbReference>
<dbReference type="GO" id="GO:0008270">
    <property type="term" value="F:zinc ion binding"/>
    <property type="evidence" value="ECO:0007669"/>
    <property type="project" value="UniProtKB-KW"/>
</dbReference>
<feature type="compositionally biased region" description="Polar residues" evidence="2">
    <location>
        <begin position="217"/>
        <end position="226"/>
    </location>
</feature>
<evidence type="ECO:0000313" key="4">
    <source>
        <dbReference type="EMBL" id="KHG12353.1"/>
    </source>
</evidence>
<dbReference type="InterPro" id="IPR001878">
    <property type="entry name" value="Znf_CCHC"/>
</dbReference>
<keyword evidence="1" id="KW-0863">Zinc-finger</keyword>
<feature type="region of interest" description="Disordered" evidence="2">
    <location>
        <begin position="196"/>
        <end position="238"/>
    </location>
</feature>
<feature type="region of interest" description="Disordered" evidence="2">
    <location>
        <begin position="129"/>
        <end position="160"/>
    </location>
</feature>
<dbReference type="Gene3D" id="4.10.60.10">
    <property type="entry name" value="Zinc finger, CCHC-type"/>
    <property type="match status" value="1"/>
</dbReference>
<keyword evidence="5" id="KW-1185">Reference proteome</keyword>
<evidence type="ECO:0000256" key="1">
    <source>
        <dbReference type="PROSITE-ProRule" id="PRU00047"/>
    </source>
</evidence>
<evidence type="ECO:0000259" key="3">
    <source>
        <dbReference type="PROSITE" id="PS50158"/>
    </source>
</evidence>
<protein>
    <submittedName>
        <fullName evidence="4">Gag-Pol polyprotein</fullName>
    </submittedName>
</protein>
<feature type="compositionally biased region" description="Polar residues" evidence="2">
    <location>
        <begin position="135"/>
        <end position="154"/>
    </location>
</feature>
<evidence type="ECO:0000313" key="5">
    <source>
        <dbReference type="Proteomes" id="UP000032142"/>
    </source>
</evidence>
<dbReference type="AlphaFoldDB" id="A0A0B0NCV8"/>
<feature type="compositionally biased region" description="Basic and acidic residues" evidence="2">
    <location>
        <begin position="227"/>
        <end position="238"/>
    </location>
</feature>
<name>A0A0B0NCV8_GOSAR</name>
<sequence>MASALTRVLMTWACHGRVKDTGQGHGRVPGRVKTHVADDMESNALAPAEGTASVESEPNTPPLPLPLIPQYAPVAPQGAGIIRREKPLVDKIQKQGAEEFRSNIDDDPEKAKFWLENTIRVFDELSCTSEESKNRQNATSRAQTTSVASINSARPNRPECSQCGRCHFNECRVKERGCFKCESLDHFIRDCPELEKGEKKQEVKGSSVPLMGRPQKNPGSGATSKITPRDDAMRSEGRAPARTYAIHTCEETESPDVITGTFSIHDIFVVALTDPSPLKHELSNEQTILQDGWESVRYLFGMFES</sequence>
<dbReference type="EMBL" id="KN397531">
    <property type="protein sequence ID" value="KHG12353.1"/>
    <property type="molecule type" value="Genomic_DNA"/>
</dbReference>
<feature type="domain" description="CCHC-type" evidence="3">
    <location>
        <begin position="178"/>
        <end position="193"/>
    </location>
</feature>
<reference evidence="5" key="1">
    <citation type="submission" date="2014-09" db="EMBL/GenBank/DDBJ databases">
        <authorList>
            <person name="Mudge J."/>
            <person name="Ramaraj T."/>
            <person name="Lindquist I.E."/>
            <person name="Bharti A.K."/>
            <person name="Sundararajan A."/>
            <person name="Cameron C.T."/>
            <person name="Woodward J.E."/>
            <person name="May G.D."/>
            <person name="Brubaker C."/>
            <person name="Broadhvest J."/>
            <person name="Wilkins T.A."/>
        </authorList>
    </citation>
    <scope>NUCLEOTIDE SEQUENCE</scope>
    <source>
        <strain evidence="5">cv. AKA8401</strain>
    </source>
</reference>
<organism evidence="4 5">
    <name type="scientific">Gossypium arboreum</name>
    <name type="common">Tree cotton</name>
    <name type="synonym">Gossypium nanking</name>
    <dbReference type="NCBI Taxonomy" id="29729"/>
    <lineage>
        <taxon>Eukaryota</taxon>
        <taxon>Viridiplantae</taxon>
        <taxon>Streptophyta</taxon>
        <taxon>Embryophyta</taxon>
        <taxon>Tracheophyta</taxon>
        <taxon>Spermatophyta</taxon>
        <taxon>Magnoliopsida</taxon>
        <taxon>eudicotyledons</taxon>
        <taxon>Gunneridae</taxon>
        <taxon>Pentapetalae</taxon>
        <taxon>rosids</taxon>
        <taxon>malvids</taxon>
        <taxon>Malvales</taxon>
        <taxon>Malvaceae</taxon>
        <taxon>Malvoideae</taxon>
        <taxon>Gossypium</taxon>
    </lineage>
</organism>
<dbReference type="Proteomes" id="UP000032142">
    <property type="component" value="Unassembled WGS sequence"/>
</dbReference>
<accession>A0A0B0NCV8</accession>
<keyword evidence="1" id="KW-0862">Zinc</keyword>
<evidence type="ECO:0000256" key="2">
    <source>
        <dbReference type="SAM" id="MobiDB-lite"/>
    </source>
</evidence>
<dbReference type="SMART" id="SM00343">
    <property type="entry name" value="ZnF_C2HC"/>
    <property type="match status" value="1"/>
</dbReference>
<dbReference type="PROSITE" id="PS50158">
    <property type="entry name" value="ZF_CCHC"/>
    <property type="match status" value="1"/>
</dbReference>